<evidence type="ECO:0000256" key="1">
    <source>
        <dbReference type="SAM" id="SignalP"/>
    </source>
</evidence>
<dbReference type="InterPro" id="IPR015943">
    <property type="entry name" value="WD40/YVTN_repeat-like_dom_sf"/>
</dbReference>
<dbReference type="SUPFAM" id="SSF50998">
    <property type="entry name" value="Quinoprotein alcohol dehydrogenase-like"/>
    <property type="match status" value="2"/>
</dbReference>
<dbReference type="EMBL" id="CP015136">
    <property type="protein sequence ID" value="AMY07853.1"/>
    <property type="molecule type" value="Genomic_DNA"/>
</dbReference>
<dbReference type="AlphaFoldDB" id="A0A143PHX3"/>
<dbReference type="Gene3D" id="2.130.10.10">
    <property type="entry name" value="YVTN repeat-like/Quinoprotein amine dehydrogenase"/>
    <property type="match status" value="2"/>
</dbReference>
<reference evidence="2 3" key="1">
    <citation type="journal article" date="2016" name="Genome Announc.">
        <title>First Complete Genome Sequence of a Subdivision 6 Acidobacterium Strain.</title>
        <authorList>
            <person name="Huang S."/>
            <person name="Vieira S."/>
            <person name="Bunk B."/>
            <person name="Riedel T."/>
            <person name="Sproer C."/>
            <person name="Overmann J."/>
        </authorList>
    </citation>
    <scope>NUCLEOTIDE SEQUENCE [LARGE SCALE GENOMIC DNA]</scope>
    <source>
        <strain evidence="3">DSM 100886 HEG_-6_39</strain>
    </source>
</reference>
<feature type="signal peptide" evidence="1">
    <location>
        <begin position="1"/>
        <end position="20"/>
    </location>
</feature>
<organism evidence="2 3">
    <name type="scientific">Luteitalea pratensis</name>
    <dbReference type="NCBI Taxonomy" id="1855912"/>
    <lineage>
        <taxon>Bacteria</taxon>
        <taxon>Pseudomonadati</taxon>
        <taxon>Acidobacteriota</taxon>
        <taxon>Vicinamibacteria</taxon>
        <taxon>Vicinamibacterales</taxon>
        <taxon>Vicinamibacteraceae</taxon>
        <taxon>Luteitalea</taxon>
    </lineage>
</organism>
<evidence type="ECO:0000313" key="2">
    <source>
        <dbReference type="EMBL" id="AMY07853.1"/>
    </source>
</evidence>
<dbReference type="KEGG" id="abac:LuPra_01036"/>
<dbReference type="InterPro" id="IPR011047">
    <property type="entry name" value="Quinoprotein_ADH-like_sf"/>
</dbReference>
<keyword evidence="3" id="KW-1185">Reference proteome</keyword>
<keyword evidence="1" id="KW-0732">Signal</keyword>
<accession>A0A143PHX3</accession>
<dbReference type="STRING" id="1855912.LuPra_01036"/>
<reference evidence="3" key="2">
    <citation type="submission" date="2016-04" db="EMBL/GenBank/DDBJ databases">
        <title>First Complete Genome Sequence of a Subdivision 6 Acidobacterium.</title>
        <authorList>
            <person name="Huang S."/>
            <person name="Vieira S."/>
            <person name="Bunk B."/>
            <person name="Riedel T."/>
            <person name="Sproeer C."/>
            <person name="Overmann J."/>
        </authorList>
    </citation>
    <scope>NUCLEOTIDE SEQUENCE [LARGE SCALE GENOMIC DNA]</scope>
    <source>
        <strain evidence="3">DSM 100886 HEG_-6_39</strain>
    </source>
</reference>
<gene>
    <name evidence="2" type="ORF">LuPra_01036</name>
</gene>
<proteinExistence type="predicted"/>
<sequence length="524" mass="56425" precursor="true">MRAAKLTMVMLVSAGVTGLASDFLAEGVDSARTGWLRDERVFTPANVGTTTLQWTAKLDSKPRAMHNLFAPLVAERVDTADGPRELAVVAGVSDDLWGIDVATGREIWHRHFDSTLTSEGRTDDTLCPGGQTAVPTMTQISPGTYTIYAVSWDGRLRQVNLADGKDAAPPELFIPGGGKPYALNLHKGVIYTATAQGCGGLTNAFYSFDLASRVVSAFIPSGGGLWGRRGAAIDAEGRVFLGTGDAMFDPLSRRLGNGIVGVKLDVMKQLQLADYFGAPNANWLWRRDLDVNTTPVAFDHGGRKFLVGTSKECRLWLLDRDALGGEDHRTTLHTTPLICNDQQAFDGQGIWGALGAWKDSAGTQWVLAPFWGPVSRTFKAPIEHARPKGGGVAAFTLRQRPEGWRLVPAWISRDMDLAEEVVIANGIVFAYAAGEDASQVLPDKGFDESDGPVYGGGLSSGPVRRIASSRRAAMYALDGRTGKQLWSSGDQITSWNHFSGLTVANGRAYIATFDGTLYCFGIPR</sequence>
<dbReference type="Proteomes" id="UP000076079">
    <property type="component" value="Chromosome"/>
</dbReference>
<feature type="chain" id="PRO_5007511371" evidence="1">
    <location>
        <begin position="21"/>
        <end position="524"/>
    </location>
</feature>
<dbReference type="RefSeq" id="WP_234800731.1">
    <property type="nucleotide sequence ID" value="NZ_CP015136.1"/>
</dbReference>
<protein>
    <submittedName>
        <fullName evidence="2">PQQ enzyme repeat</fullName>
    </submittedName>
</protein>
<name>A0A143PHX3_LUTPR</name>
<evidence type="ECO:0000313" key="3">
    <source>
        <dbReference type="Proteomes" id="UP000076079"/>
    </source>
</evidence>